<organism evidence="1 2">
    <name type="scientific">Kushneria sinocarnis</name>
    <dbReference type="NCBI Taxonomy" id="595502"/>
    <lineage>
        <taxon>Bacteria</taxon>
        <taxon>Pseudomonadati</taxon>
        <taxon>Pseudomonadota</taxon>
        <taxon>Gammaproteobacteria</taxon>
        <taxon>Oceanospirillales</taxon>
        <taxon>Halomonadaceae</taxon>
        <taxon>Kushneria</taxon>
    </lineage>
</organism>
<comment type="caution">
    <text evidence="1">The sequence shown here is derived from an EMBL/GenBank/DDBJ whole genome shotgun (WGS) entry which is preliminary data.</text>
</comment>
<dbReference type="EMBL" id="RBIN01000006">
    <property type="protein sequence ID" value="RKR02584.1"/>
    <property type="molecule type" value="Genomic_DNA"/>
</dbReference>
<dbReference type="InterPro" id="IPR006498">
    <property type="entry name" value="Tail_tube"/>
</dbReference>
<dbReference type="Proteomes" id="UP000281975">
    <property type="component" value="Unassembled WGS sequence"/>
</dbReference>
<evidence type="ECO:0000313" key="2">
    <source>
        <dbReference type="Proteomes" id="UP000281975"/>
    </source>
</evidence>
<evidence type="ECO:0000313" key="1">
    <source>
        <dbReference type="EMBL" id="RKR02584.1"/>
    </source>
</evidence>
<dbReference type="NCBIfam" id="TIGR01611">
    <property type="entry name" value="tail_tube"/>
    <property type="match status" value="1"/>
</dbReference>
<dbReference type="AlphaFoldDB" id="A0A420WVN0"/>
<name>A0A420WVN0_9GAMM</name>
<keyword evidence="2" id="KW-1185">Reference proteome</keyword>
<proteinExistence type="predicted"/>
<dbReference type="RefSeq" id="WP_121173224.1">
    <property type="nucleotide sequence ID" value="NZ_RBIN01000006.1"/>
</dbReference>
<sequence>MAARDIIKNMTISVDGRGYAGNVDEYTPPQLTLATEDYRGGGMDAPITLDMGMEALETSFVLSAYDADVLRQFGVAEGNQVPFVGRGALESYDGTVRATKHVMRGKITGVDRGTWTPGSKPTMTVTMRLDYYREEHSGETIHEIDVVNMVRTVNGTDRLAEIRDALGI</sequence>
<protein>
    <recommendedName>
        <fullName evidence="3">Phage major tail tube protein</fullName>
    </recommendedName>
</protein>
<evidence type="ECO:0008006" key="3">
    <source>
        <dbReference type="Google" id="ProtNLM"/>
    </source>
</evidence>
<dbReference type="Pfam" id="PF04985">
    <property type="entry name" value="Phage_tube"/>
    <property type="match status" value="1"/>
</dbReference>
<accession>A0A420WVN0</accession>
<reference evidence="1 2" key="1">
    <citation type="submission" date="2018-10" db="EMBL/GenBank/DDBJ databases">
        <title>Genomic Encyclopedia of Type Strains, Phase IV (KMG-IV): sequencing the most valuable type-strain genomes for metagenomic binning, comparative biology and taxonomic classification.</title>
        <authorList>
            <person name="Goeker M."/>
        </authorList>
    </citation>
    <scope>NUCLEOTIDE SEQUENCE [LARGE SCALE GENOMIC DNA]</scope>
    <source>
        <strain evidence="1 2">DSM 23229</strain>
    </source>
</reference>
<gene>
    <name evidence="1" type="ORF">C7446_2302</name>
</gene>
<dbReference type="OrthoDB" id="3078668at2"/>